<comment type="caution">
    <text evidence="3">The sequence shown here is derived from an EMBL/GenBank/DDBJ whole genome shotgun (WGS) entry which is preliminary data.</text>
</comment>
<dbReference type="EMBL" id="JAAOAK010000218">
    <property type="protein sequence ID" value="KAF5682412.1"/>
    <property type="molecule type" value="Genomic_DNA"/>
</dbReference>
<feature type="compositionally biased region" description="Low complexity" evidence="1">
    <location>
        <begin position="188"/>
        <end position="214"/>
    </location>
</feature>
<feature type="signal peptide" evidence="2">
    <location>
        <begin position="1"/>
        <end position="23"/>
    </location>
</feature>
<proteinExistence type="predicted"/>
<gene>
    <name evidence="3" type="ORF">FDENT_7656</name>
</gene>
<protein>
    <submittedName>
        <fullName evidence="3">Uncharacterized protein</fullName>
    </submittedName>
</protein>
<keyword evidence="4" id="KW-1185">Reference proteome</keyword>
<name>A0A8H5X0D5_9HYPO</name>
<feature type="chain" id="PRO_5033994312" evidence="2">
    <location>
        <begin position="24"/>
        <end position="255"/>
    </location>
</feature>
<dbReference type="AlphaFoldDB" id="A0A8H5X0D5"/>
<keyword evidence="2" id="KW-0732">Signal</keyword>
<evidence type="ECO:0000256" key="1">
    <source>
        <dbReference type="SAM" id="MobiDB-lite"/>
    </source>
</evidence>
<sequence length="255" mass="26442">MFARYLSRAAIVTTLCLAGFASAVRESGGASPAIISPSTSTTTARVGETKIGNPDDKVMVSCAGHITQCGVEDKAKIIYVPKSTKTKINTIVTTSVVTLPTSIRTIKSVTVSTVTNTTEGHCRETHYLPGEPVEITVDLLIVTTEEIQPISNTTTWETSVVTVSAIEQCFLEKGKYTILGRGPGGPGSSDASSTAEATPASSSVASARSSDTVSPAASTHAASDESYPDGEPAQRPMDTDDDLPVVVGSDGDSLE</sequence>
<dbReference type="Proteomes" id="UP000562682">
    <property type="component" value="Unassembled WGS sequence"/>
</dbReference>
<evidence type="ECO:0000313" key="4">
    <source>
        <dbReference type="Proteomes" id="UP000562682"/>
    </source>
</evidence>
<evidence type="ECO:0000313" key="3">
    <source>
        <dbReference type="EMBL" id="KAF5682412.1"/>
    </source>
</evidence>
<feature type="region of interest" description="Disordered" evidence="1">
    <location>
        <begin position="181"/>
        <end position="255"/>
    </location>
</feature>
<accession>A0A8H5X0D5</accession>
<organism evidence="3 4">
    <name type="scientific">Fusarium denticulatum</name>
    <dbReference type="NCBI Taxonomy" id="48507"/>
    <lineage>
        <taxon>Eukaryota</taxon>
        <taxon>Fungi</taxon>
        <taxon>Dikarya</taxon>
        <taxon>Ascomycota</taxon>
        <taxon>Pezizomycotina</taxon>
        <taxon>Sordariomycetes</taxon>
        <taxon>Hypocreomycetidae</taxon>
        <taxon>Hypocreales</taxon>
        <taxon>Nectriaceae</taxon>
        <taxon>Fusarium</taxon>
        <taxon>Fusarium fujikuroi species complex</taxon>
    </lineage>
</organism>
<evidence type="ECO:0000256" key="2">
    <source>
        <dbReference type="SAM" id="SignalP"/>
    </source>
</evidence>
<reference evidence="3 4" key="1">
    <citation type="submission" date="2020-05" db="EMBL/GenBank/DDBJ databases">
        <title>Identification and distribution of gene clusters putatively required for synthesis of sphingolipid metabolism inhibitors in phylogenetically diverse species of the filamentous fungus Fusarium.</title>
        <authorList>
            <person name="Kim H.-S."/>
            <person name="Busman M."/>
            <person name="Brown D.W."/>
            <person name="Divon H."/>
            <person name="Uhlig S."/>
            <person name="Proctor R.H."/>
        </authorList>
    </citation>
    <scope>NUCLEOTIDE SEQUENCE [LARGE SCALE GENOMIC DNA]</scope>
    <source>
        <strain evidence="3 4">NRRL 25311</strain>
    </source>
</reference>